<protein>
    <submittedName>
        <fullName evidence="2">Uncharacterized protein</fullName>
    </submittedName>
</protein>
<name>A0A9Q9AWP8_9PEZI</name>
<feature type="region of interest" description="Disordered" evidence="1">
    <location>
        <begin position="68"/>
        <end position="88"/>
    </location>
</feature>
<evidence type="ECO:0000313" key="3">
    <source>
        <dbReference type="Proteomes" id="UP001056384"/>
    </source>
</evidence>
<accession>A0A9Q9AWP8</accession>
<dbReference type="EMBL" id="CP099423">
    <property type="protein sequence ID" value="USW54563.1"/>
    <property type="molecule type" value="Genomic_DNA"/>
</dbReference>
<feature type="compositionally biased region" description="Basic and acidic residues" evidence="1">
    <location>
        <begin position="168"/>
        <end position="178"/>
    </location>
</feature>
<organism evidence="2 3">
    <name type="scientific">Septoria linicola</name>
    <dbReference type="NCBI Taxonomy" id="215465"/>
    <lineage>
        <taxon>Eukaryota</taxon>
        <taxon>Fungi</taxon>
        <taxon>Dikarya</taxon>
        <taxon>Ascomycota</taxon>
        <taxon>Pezizomycotina</taxon>
        <taxon>Dothideomycetes</taxon>
        <taxon>Dothideomycetidae</taxon>
        <taxon>Mycosphaerellales</taxon>
        <taxon>Mycosphaerellaceae</taxon>
        <taxon>Septoria</taxon>
    </lineage>
</organism>
<keyword evidence="3" id="KW-1185">Reference proteome</keyword>
<evidence type="ECO:0000313" key="2">
    <source>
        <dbReference type="EMBL" id="USW54563.1"/>
    </source>
</evidence>
<sequence length="178" mass="19621">MPLTRWQCVYEEQASKPIQEYRFVEESSIVDGAPSASIVDCEYAESIQKIEVLLDRLSTTTNMLKAQLGTSSHGGSVETGSPESSFTARQQSGFVSDMWSSMQQDVSQLHAILSNPGANLSSDRSESISPLDSIHKQRTDHMPGFDDFDWGGLEQFFPELQSPAEPGDNGRTDQNARS</sequence>
<dbReference type="Proteomes" id="UP001056384">
    <property type="component" value="Chromosome 6"/>
</dbReference>
<proteinExistence type="predicted"/>
<dbReference type="AlphaFoldDB" id="A0A9Q9AWP8"/>
<feature type="region of interest" description="Disordered" evidence="1">
    <location>
        <begin position="136"/>
        <end position="178"/>
    </location>
</feature>
<reference evidence="2" key="1">
    <citation type="submission" date="2022-06" db="EMBL/GenBank/DDBJ databases">
        <title>Complete genome sequences of two strains of the flax pathogen Septoria linicola.</title>
        <authorList>
            <person name="Lapalu N."/>
            <person name="Simon A."/>
            <person name="Demenou B."/>
            <person name="Paumier D."/>
            <person name="Guillot M.-P."/>
            <person name="Gout L."/>
            <person name="Valade R."/>
        </authorList>
    </citation>
    <scope>NUCLEOTIDE SEQUENCE</scope>
    <source>
        <strain evidence="2">SE15195</strain>
    </source>
</reference>
<gene>
    <name evidence="2" type="ORF">Slin15195_G078820</name>
</gene>
<evidence type="ECO:0000256" key="1">
    <source>
        <dbReference type="SAM" id="MobiDB-lite"/>
    </source>
</evidence>